<dbReference type="Proteomes" id="UP000528504">
    <property type="component" value="Unassembled WGS sequence"/>
</dbReference>
<dbReference type="Proteomes" id="UP000531463">
    <property type="component" value="Unassembled WGS sequence"/>
</dbReference>
<evidence type="ECO:0000313" key="17">
    <source>
        <dbReference type="Proteomes" id="UP000531463"/>
    </source>
</evidence>
<keyword evidence="3" id="KW-1134">Transmembrane beta strand</keyword>
<feature type="coiled-coil region" evidence="4">
    <location>
        <begin position="211"/>
        <end position="238"/>
    </location>
</feature>
<evidence type="ECO:0000313" key="12">
    <source>
        <dbReference type="EMBL" id="PNY65280.1"/>
    </source>
</evidence>
<dbReference type="Proteomes" id="UP000382540">
    <property type="component" value="Unassembled WGS sequence"/>
</dbReference>
<geneLocation type="plasmid" evidence="5">
    <name>pC59-153</name>
</geneLocation>
<evidence type="ECO:0000256" key="3">
    <source>
        <dbReference type="RuleBase" id="RU362097"/>
    </source>
</evidence>
<organism evidence="5">
    <name type="scientific">Escherichia coli</name>
    <dbReference type="NCBI Taxonomy" id="562"/>
    <lineage>
        <taxon>Bacteria</taxon>
        <taxon>Pseudomonadati</taxon>
        <taxon>Pseudomonadota</taxon>
        <taxon>Gammaproteobacteria</taxon>
        <taxon>Enterobacterales</taxon>
        <taxon>Enterobacteriaceae</taxon>
        <taxon>Escherichia</taxon>
    </lineage>
</organism>
<keyword evidence="3" id="KW-0564">Palmitate</keyword>
<dbReference type="Pfam" id="PF02321">
    <property type="entry name" value="OEP"/>
    <property type="match status" value="2"/>
</dbReference>
<evidence type="ECO:0000313" key="13">
    <source>
        <dbReference type="Proteomes" id="UP000236598"/>
    </source>
</evidence>
<keyword evidence="3 5" id="KW-0449">Lipoprotein</keyword>
<dbReference type="Proteomes" id="UP000236598">
    <property type="component" value="Unassembled WGS sequence"/>
</dbReference>
<dbReference type="GO" id="GO:0015562">
    <property type="term" value="F:efflux transmembrane transporter activity"/>
    <property type="evidence" value="ECO:0007669"/>
    <property type="project" value="InterPro"/>
</dbReference>
<dbReference type="GO" id="GO:0009279">
    <property type="term" value="C:cell outer membrane"/>
    <property type="evidence" value="ECO:0007669"/>
    <property type="project" value="UniProtKB-SubCell"/>
</dbReference>
<dbReference type="Proteomes" id="UP000534496">
    <property type="component" value="Unassembled WGS sequence"/>
</dbReference>
<dbReference type="RefSeq" id="WP_001318212.1">
    <property type="nucleotide sequence ID" value="NC_025179.1"/>
</dbReference>
<dbReference type="Proteomes" id="UP000845800">
    <property type="component" value="Unassembled WGS sequence"/>
</dbReference>
<dbReference type="EMBL" id="AASWKH010000029">
    <property type="protein sequence ID" value="EFH6097386.1"/>
    <property type="molecule type" value="Genomic_DNA"/>
</dbReference>
<proteinExistence type="inferred from homology"/>
<dbReference type="EMBL" id="AATJQG010000052">
    <property type="protein sequence ID" value="EFM0518870.1"/>
    <property type="molecule type" value="Genomic_DNA"/>
</dbReference>
<evidence type="ECO:0000313" key="6">
    <source>
        <dbReference type="EMBL" id="EAC1534809.1"/>
    </source>
</evidence>
<dbReference type="AlphaFoldDB" id="A0A075MDI5"/>
<dbReference type="EMBL" id="PPHQ01000029">
    <property type="protein sequence ID" value="PNY65280.1"/>
    <property type="molecule type" value="Genomic_DNA"/>
</dbReference>
<evidence type="ECO:0000313" key="8">
    <source>
        <dbReference type="EMBL" id="EFH6097386.1"/>
    </source>
</evidence>
<dbReference type="EMBL" id="DABERK010000026">
    <property type="protein sequence ID" value="HAI5333999.1"/>
    <property type="molecule type" value="Genomic_DNA"/>
</dbReference>
<dbReference type="InterPro" id="IPR003423">
    <property type="entry name" value="OMP_efflux"/>
</dbReference>
<evidence type="ECO:0000256" key="2">
    <source>
        <dbReference type="ARBA" id="ARBA00007613"/>
    </source>
</evidence>
<evidence type="ECO:0000256" key="1">
    <source>
        <dbReference type="ARBA" id="ARBA00004459"/>
    </source>
</evidence>
<dbReference type="EMBL" id="KJ484636">
    <property type="protein sequence ID" value="AIF78632.1"/>
    <property type="molecule type" value="Genomic_DNA"/>
</dbReference>
<keyword evidence="3" id="KW-0812">Transmembrane</keyword>
<dbReference type="InterPro" id="IPR010131">
    <property type="entry name" value="MdtP/NodT-like"/>
</dbReference>
<evidence type="ECO:0000313" key="16">
    <source>
        <dbReference type="Proteomes" id="UP000528504"/>
    </source>
</evidence>
<gene>
    <name evidence="12" type="ORF">C2M16_24395</name>
    <name evidence="9" type="ORF">CF22_005004</name>
    <name evidence="11" type="ORF">D9D43_24660</name>
    <name evidence="6" type="ORF">D9J61_22735</name>
    <name evidence="7" type="ORF">F9461_26855</name>
    <name evidence="8" type="ORF">GAI89_22505</name>
    <name evidence="10" type="ORF">HJQ60_004045</name>
</gene>
<evidence type="ECO:0000256" key="4">
    <source>
        <dbReference type="SAM" id="Coils"/>
    </source>
</evidence>
<dbReference type="PANTHER" id="PTHR30203">
    <property type="entry name" value="OUTER MEMBRANE CATION EFFLUX PROTEIN"/>
    <property type="match status" value="1"/>
</dbReference>
<evidence type="ECO:0000313" key="7">
    <source>
        <dbReference type="EMBL" id="EFH3676746.1"/>
    </source>
</evidence>
<keyword evidence="3" id="KW-0472">Membrane</keyword>
<reference evidence="12 13" key="3">
    <citation type="submission" date="2018-01" db="EMBL/GenBank/DDBJ databases">
        <title>Draft Genomic Sequencing Of Potential Extraintestinal Pathogenic Escherichia coli B8S18 Isolated From Retail Chicken Skin.</title>
        <authorList>
            <person name="Xu A."/>
            <person name="Tilman S."/>
            <person name="Wisser-Parker K."/>
            <person name="Sheen S."/>
            <person name="Sommers C."/>
        </authorList>
    </citation>
    <scope>NUCLEOTIDE SEQUENCE [LARGE SCALE GENOMIC DNA]</scope>
    <source>
        <strain evidence="12 13">B8S18Com</strain>
    </source>
</reference>
<evidence type="ECO:0000313" key="10">
    <source>
        <dbReference type="EMBL" id="HAI5333999.1"/>
    </source>
</evidence>
<dbReference type="SUPFAM" id="SSF56954">
    <property type="entry name" value="Outer membrane efflux proteins (OEP)"/>
    <property type="match status" value="1"/>
</dbReference>
<dbReference type="Proteomes" id="UP000272336">
    <property type="component" value="Unassembled WGS sequence"/>
</dbReference>
<evidence type="ECO:0000313" key="5">
    <source>
        <dbReference type="EMBL" id="AIF78632.1"/>
    </source>
</evidence>
<accession>A0A075MDI5</accession>
<evidence type="ECO:0000313" key="15">
    <source>
        <dbReference type="Proteomes" id="UP000382540"/>
    </source>
</evidence>
<protein>
    <submittedName>
        <fullName evidence="6">Efflux transporter outer membrane subunit</fullName>
    </submittedName>
    <submittedName>
        <fullName evidence="5">RND efflux system, outer membrane lipoprotein CmeC</fullName>
    </submittedName>
    <submittedName>
        <fullName evidence="12">RND transporter</fullName>
    </submittedName>
</protein>
<name>A0A075MDI5_ECOLX</name>
<reference evidence="5" key="1">
    <citation type="journal article" date="2014" name="J. Antimicrob. Chemother.">
        <title>Nucleotide sequences of 16 transmissible plasmids identified in nine multidrug-resistant Escherichia coli isolates expressing an ESBL phenotype isolated from food-producing animals and healthy humans.</title>
        <authorList>
            <person name="Wang J."/>
            <person name="Stephan R."/>
            <person name="Power K."/>
            <person name="Yan Q."/>
            <person name="Hachler H."/>
            <person name="Fanning S."/>
        </authorList>
    </citation>
    <scope>NUCLEOTIDE SEQUENCE</scope>
    <source>
        <strain evidence="5">Chicken-59</strain>
        <plasmid evidence="5">pC59-153</plasmid>
    </source>
</reference>
<sequence length="456" mass="51610">MKILSSLTLCLITALCSGCTNVLKSDYRAPEVNYPINWTKGDVDGNTSPFDWEEFNDPNLDNWLHLVMTSNNDIAIAALRIHRAQLDAERTGITNTPTLKAALSMDGKKQLNNSSGWAKSGSASLGTSYELDLWGKIARQRDVAEWAVHASEEDFRSARLMLLSEASNNYWRIGFVNQQITTLQQSIDYAKETLRLAEVRYRAGNISSLDVIDAQQNLLTQENQLTGLQREHSQLLNQQAVLLGTVPGCQIVEPTTLPKGSLPKVNANIPASILMRRPDISAKEWQLREALATVDIKRSEYYPTFNLTGALGTSSASLLALLHNPVGSVGANLTLPFLEWRQRDIEVKIARNDYEQRVLEFKQLLYKAMSSIEDALSFRNQLLLQETRLREELELARKSEWLNEVRYRHGAVRISFWLDAQEKRRQAELRLDENRFNQLQNLAKIYLEFGGASTFP</sequence>
<reference evidence="10" key="2">
    <citation type="journal article" date="2018" name="Genome Biol.">
        <title>SKESA: strategic k-mer extension for scrupulous assemblies.</title>
        <authorList>
            <person name="Souvorov A."/>
            <person name="Agarwala R."/>
            <person name="Lipman D.J."/>
        </authorList>
    </citation>
    <scope>NUCLEOTIDE SEQUENCE [LARGE SCALE GENOMIC DNA]</scope>
    <source>
        <strain evidence="10">AMC_487</strain>
    </source>
</reference>
<comment type="similarity">
    <text evidence="2 3">Belongs to the outer membrane factor (OMF) (TC 1.B.17) family.</text>
</comment>
<dbReference type="PANTHER" id="PTHR30203:SF32">
    <property type="entry name" value="CATION EFFLUX SYSTEM PROTEIN CUSC"/>
    <property type="match status" value="1"/>
</dbReference>
<comment type="subcellular location">
    <subcellularLocation>
        <location evidence="1 3">Cell outer membrane</location>
        <topology evidence="1 3">Lipid-anchor</topology>
    </subcellularLocation>
</comment>
<dbReference type="EMBL" id="AASVQO010000048">
    <property type="protein sequence ID" value="EFH3676746.1"/>
    <property type="molecule type" value="Genomic_DNA"/>
</dbReference>
<dbReference type="NCBIfam" id="TIGR01845">
    <property type="entry name" value="outer_NodT"/>
    <property type="match status" value="1"/>
</dbReference>
<dbReference type="Gene3D" id="2.20.200.10">
    <property type="entry name" value="Outer membrane efflux proteins (OEP)"/>
    <property type="match status" value="1"/>
</dbReference>
<keyword evidence="4" id="KW-0175">Coiled coil</keyword>
<evidence type="ECO:0000313" key="18">
    <source>
        <dbReference type="Proteomes" id="UP000534496"/>
    </source>
</evidence>
<evidence type="ECO:0000313" key="11">
    <source>
        <dbReference type="EMBL" id="MGE16711.1"/>
    </source>
</evidence>
<keyword evidence="5" id="KW-0614">Plasmid</keyword>
<dbReference type="EMBL" id="AAAGZE010000089">
    <property type="protein sequence ID" value="EAC1534809.1"/>
    <property type="molecule type" value="Genomic_DNA"/>
</dbReference>
<dbReference type="EMBL" id="RNLZ01000076">
    <property type="protein sequence ID" value="MGE16711.1"/>
    <property type="molecule type" value="Genomic_DNA"/>
</dbReference>
<reference evidence="10" key="6">
    <citation type="submission" date="2020-03" db="EMBL/GenBank/DDBJ databases">
        <authorList>
            <consortium name="NCBI Pathogen Detection Project"/>
        </authorList>
    </citation>
    <scope>NUCLEOTIDE SEQUENCE</scope>
    <source>
        <strain evidence="10">AMC_487</strain>
    </source>
</reference>
<dbReference type="Gene3D" id="1.20.1600.10">
    <property type="entry name" value="Outer membrane efflux proteins (OEP)"/>
    <property type="match status" value="1"/>
</dbReference>
<evidence type="ECO:0000313" key="14">
    <source>
        <dbReference type="Proteomes" id="UP000272336"/>
    </source>
</evidence>
<evidence type="ECO:0000313" key="9">
    <source>
        <dbReference type="EMBL" id="EFM0518870.1"/>
    </source>
</evidence>
<reference evidence="9 16" key="4">
    <citation type="submission" date="2018-08" db="EMBL/GenBank/DDBJ databases">
        <authorList>
            <consortium name="GenomeTrakr network: Whole genome sequencing for foodborne pathogen traceback"/>
        </authorList>
    </citation>
    <scope>NUCLEOTIDE SEQUENCE [LARGE SCALE GENOMIC DNA]</scope>
    <source>
        <strain evidence="9 16">AZ-TG60901</strain>
    </source>
</reference>
<reference evidence="14 15" key="5">
    <citation type="submission" date="2018-10" db="EMBL/GenBank/DDBJ databases">
        <authorList>
            <consortium name="NARMS: The National Antimicrobial Resistance Monitoring System"/>
        </authorList>
    </citation>
    <scope>NUCLEOTIDE SEQUENCE [LARGE SCALE GENOMIC DNA]</scope>
    <source>
        <strain evidence="11 14">CVM N17EC0060</strain>
        <strain evidence="6 15">CVM N17EC1330</strain>
        <strain evidence="7 18">CVM N19EC0189</strain>
        <strain evidence="8 17">CVM N19EC0510</strain>
    </source>
</reference>